<dbReference type="Pfam" id="PF07690">
    <property type="entry name" value="MFS_1"/>
    <property type="match status" value="1"/>
</dbReference>
<dbReference type="InterPro" id="IPR036259">
    <property type="entry name" value="MFS_trans_sf"/>
</dbReference>
<dbReference type="InterPro" id="IPR011701">
    <property type="entry name" value="MFS"/>
</dbReference>
<protein>
    <submittedName>
        <fullName evidence="6">Major facilitator superfamily MFS_1</fullName>
    </submittedName>
</protein>
<feature type="transmembrane region" description="Helical" evidence="4">
    <location>
        <begin position="276"/>
        <end position="295"/>
    </location>
</feature>
<dbReference type="EMBL" id="CM001022">
    <property type="protein sequence ID" value="EFQ22718.1"/>
    <property type="molecule type" value="Genomic_DNA"/>
</dbReference>
<dbReference type="PROSITE" id="PS50850">
    <property type="entry name" value="MFS"/>
    <property type="match status" value="1"/>
</dbReference>
<evidence type="ECO:0000313" key="7">
    <source>
        <dbReference type="Proteomes" id="UP000005096"/>
    </source>
</evidence>
<feature type="transmembrane region" description="Helical" evidence="4">
    <location>
        <begin position="307"/>
        <end position="330"/>
    </location>
</feature>
<evidence type="ECO:0000256" key="1">
    <source>
        <dbReference type="ARBA" id="ARBA00022692"/>
    </source>
</evidence>
<dbReference type="STRING" id="584708.Apau_0283"/>
<keyword evidence="2 4" id="KW-1133">Transmembrane helix</keyword>
<dbReference type="Proteomes" id="UP000005096">
    <property type="component" value="Chromosome"/>
</dbReference>
<dbReference type="PANTHER" id="PTHR11360:SF284">
    <property type="entry name" value="EG:103B4.3 PROTEIN-RELATED"/>
    <property type="match status" value="1"/>
</dbReference>
<gene>
    <name evidence="6" type="ORF">Apau_0283</name>
</gene>
<dbReference type="OrthoDB" id="7375466at2"/>
<feature type="transmembrane region" description="Helical" evidence="4">
    <location>
        <begin position="336"/>
        <end position="357"/>
    </location>
</feature>
<dbReference type="AlphaFoldDB" id="E3CYI7"/>
<organism evidence="6 7">
    <name type="scientific">Aminomonas paucivorans DSM 12260</name>
    <dbReference type="NCBI Taxonomy" id="584708"/>
    <lineage>
        <taxon>Bacteria</taxon>
        <taxon>Thermotogati</taxon>
        <taxon>Synergistota</taxon>
        <taxon>Synergistia</taxon>
        <taxon>Synergistales</taxon>
        <taxon>Synergistaceae</taxon>
        <taxon>Aminomonas</taxon>
    </lineage>
</organism>
<dbReference type="GO" id="GO:0022857">
    <property type="term" value="F:transmembrane transporter activity"/>
    <property type="evidence" value="ECO:0007669"/>
    <property type="project" value="InterPro"/>
</dbReference>
<proteinExistence type="predicted"/>
<reference evidence="6 7" key="1">
    <citation type="journal article" date="2010" name="Stand. Genomic Sci.">
        <title>Non-contiguous finished genome sequence of Aminomonas paucivorans type strain (GLU-3).</title>
        <authorList>
            <person name="Pitluck S."/>
            <person name="Yasawong M."/>
            <person name="Held B."/>
            <person name="Lapidus A."/>
            <person name="Nolan M."/>
            <person name="Copeland A."/>
            <person name="Lucas S."/>
            <person name="Del Rio T.G."/>
            <person name="Tice H."/>
            <person name="Cheng J.F."/>
            <person name="Chertkov O."/>
            <person name="Goodwin L."/>
            <person name="Tapia R."/>
            <person name="Han C."/>
            <person name="Liolios K."/>
            <person name="Ivanova N."/>
            <person name="Mavromatis K."/>
            <person name="Ovchinnikova G."/>
            <person name="Pati A."/>
            <person name="Chen A."/>
            <person name="Palaniappan K."/>
            <person name="Land M."/>
            <person name="Hauser L."/>
            <person name="Chang Y.J."/>
            <person name="Jeffries C.D."/>
            <person name="Pukall R."/>
            <person name="Spring S."/>
            <person name="Rohde M."/>
            <person name="Sikorski J."/>
            <person name="Goker M."/>
            <person name="Woyke T."/>
            <person name="Bristow J."/>
            <person name="Eisen J.A."/>
            <person name="Markowitz V."/>
            <person name="Hugenholtz P."/>
            <person name="Kyrpides N.C."/>
            <person name="Klenk H.P."/>
        </authorList>
    </citation>
    <scope>NUCLEOTIDE SEQUENCE [LARGE SCALE GENOMIC DNA]</scope>
    <source>
        <strain evidence="6 7">DSM 12260</strain>
    </source>
</reference>
<keyword evidence="1 4" id="KW-0812">Transmembrane</keyword>
<evidence type="ECO:0000259" key="5">
    <source>
        <dbReference type="PROSITE" id="PS50850"/>
    </source>
</evidence>
<dbReference type="eggNOG" id="COG2271">
    <property type="taxonomic scope" value="Bacteria"/>
</dbReference>
<dbReference type="HOGENOM" id="CLU_001265_62_1_0"/>
<feature type="transmembrane region" description="Helical" evidence="4">
    <location>
        <begin position="53"/>
        <end position="74"/>
    </location>
</feature>
<dbReference type="RefSeq" id="WP_006299864.1">
    <property type="nucleotide sequence ID" value="NZ_CM001022.1"/>
</dbReference>
<feature type="transmembrane region" description="Helical" evidence="4">
    <location>
        <begin position="241"/>
        <end position="264"/>
    </location>
</feature>
<evidence type="ECO:0000256" key="2">
    <source>
        <dbReference type="ARBA" id="ARBA00022989"/>
    </source>
</evidence>
<dbReference type="SUPFAM" id="SSF103473">
    <property type="entry name" value="MFS general substrate transporter"/>
    <property type="match status" value="1"/>
</dbReference>
<dbReference type="PaxDb" id="584708-Apau_0283"/>
<feature type="transmembrane region" description="Helical" evidence="4">
    <location>
        <begin position="183"/>
        <end position="201"/>
    </location>
</feature>
<feature type="domain" description="Major facilitator superfamily (MFS) profile" evidence="5">
    <location>
        <begin position="23"/>
        <end position="429"/>
    </location>
</feature>
<feature type="transmembrane region" description="Helical" evidence="4">
    <location>
        <begin position="94"/>
        <end position="111"/>
    </location>
</feature>
<dbReference type="InterPro" id="IPR020846">
    <property type="entry name" value="MFS_dom"/>
</dbReference>
<keyword evidence="3 4" id="KW-0472">Membrane</keyword>
<feature type="transmembrane region" description="Helical" evidence="4">
    <location>
        <begin position="407"/>
        <end position="426"/>
    </location>
</feature>
<name>E3CYI7_9BACT</name>
<evidence type="ECO:0000313" key="6">
    <source>
        <dbReference type="EMBL" id="EFQ22718.1"/>
    </source>
</evidence>
<dbReference type="PANTHER" id="PTHR11360">
    <property type="entry name" value="MONOCARBOXYLATE TRANSPORTER"/>
    <property type="match status" value="1"/>
</dbReference>
<evidence type="ECO:0000256" key="4">
    <source>
        <dbReference type="SAM" id="Phobius"/>
    </source>
</evidence>
<sequence length="437" mass="45710">MSEPALDTSAPPRSPLLRPFAPHVPLILYGLLVTAYFFSNFFRISAAVLLPRLAVELGMTAAATGFISSLFFYTYGAVQPLCGALNDRFGPLKVGGIGMGICALGVGLFLVADTPFLLGTARLLTGLGVAPIFSGVLVHQANALPRERYAAFTGITVAVGNLGAVVSVAPLGTALDAWGRGPVFAALTLVSLALGGFFFLTRRDDPVVLHHQRQDASAPVPLLEGLTLGFRILARSRSIRVATLIWASLVGALLSLQGLWGVAWFETAYGCSPAQARFWATLLGVGMMAGTLWGGRVAARGGGRVGVFARTCAAVGGTWVLFWACMALRLPLWVSGVAGGLIGVTTGVAVILCNAALNDLVGRERIGSLLGTANLTVFVSVILCQWGTGAVLGLLPGARPGLYHPGGFLLSYGVLIGLLFLCFLPLRTVRSFKDETV</sequence>
<feature type="transmembrane region" description="Helical" evidence="4">
    <location>
        <begin position="149"/>
        <end position="171"/>
    </location>
</feature>
<dbReference type="Gene3D" id="1.20.1250.20">
    <property type="entry name" value="MFS general substrate transporter like domains"/>
    <property type="match status" value="1"/>
</dbReference>
<evidence type="ECO:0000256" key="3">
    <source>
        <dbReference type="ARBA" id="ARBA00023136"/>
    </source>
</evidence>
<keyword evidence="7" id="KW-1185">Reference proteome</keyword>
<feature type="transmembrane region" description="Helical" evidence="4">
    <location>
        <begin position="20"/>
        <end position="41"/>
    </location>
</feature>
<accession>E3CYI7</accession>
<feature type="transmembrane region" description="Helical" evidence="4">
    <location>
        <begin position="369"/>
        <end position="395"/>
    </location>
</feature>
<dbReference type="InterPro" id="IPR050327">
    <property type="entry name" value="Proton-linked_MCT"/>
</dbReference>